<accession>A0A6C7EG21</accession>
<evidence type="ECO:0000313" key="5">
    <source>
        <dbReference type="Proteomes" id="UP000011863"/>
    </source>
</evidence>
<dbReference type="Proteomes" id="UP000011863">
    <property type="component" value="Chromosome"/>
</dbReference>
<proteinExistence type="predicted"/>
<dbReference type="PRINTS" id="PR00455">
    <property type="entry name" value="HTHTETR"/>
</dbReference>
<sequence length="207" mass="22555">MSSDGNGNASSTREQILDAARECFAVAGYSGTSLNDIAAEVGIRRPSLLHHFASKDALYQEVFEQLLSDWFFRLADSIASPAKGLAKVEQVLDAGFGFFADNPAYVTLMRREAIDGGSHLGIDLAGVLRPMFDEAVLYFEREMAAGVFRTQDAAQLLLTGYGALLSYFSDAPFLEGLLDESPLAEAALARRRDHIIEFFHSALDPTP</sequence>
<dbReference type="Gene3D" id="1.10.357.10">
    <property type="entry name" value="Tetracycline Repressor, domain 2"/>
    <property type="match status" value="1"/>
</dbReference>
<dbReference type="Pfam" id="PF17938">
    <property type="entry name" value="TetR_C_29"/>
    <property type="match status" value="1"/>
</dbReference>
<organism evidence="4 5">
    <name type="scientific">Ilumatobacter coccineus (strain NBRC 103263 / KCTC 29153 / YM16-304)</name>
    <dbReference type="NCBI Taxonomy" id="1313172"/>
    <lineage>
        <taxon>Bacteria</taxon>
        <taxon>Bacillati</taxon>
        <taxon>Actinomycetota</taxon>
        <taxon>Acidimicrobiia</taxon>
        <taxon>Acidimicrobiales</taxon>
        <taxon>Ilumatobacteraceae</taxon>
        <taxon>Ilumatobacter</taxon>
    </lineage>
</organism>
<dbReference type="RefSeq" id="WP_015442183.1">
    <property type="nucleotide sequence ID" value="NC_020520.1"/>
</dbReference>
<dbReference type="InterPro" id="IPR050109">
    <property type="entry name" value="HTH-type_TetR-like_transc_reg"/>
</dbReference>
<dbReference type="PANTHER" id="PTHR30055">
    <property type="entry name" value="HTH-TYPE TRANSCRIPTIONAL REGULATOR RUTR"/>
    <property type="match status" value="1"/>
</dbReference>
<dbReference type="KEGG" id="aym:YM304_26220"/>
<keyword evidence="5" id="KW-1185">Reference proteome</keyword>
<dbReference type="Gene3D" id="1.10.10.60">
    <property type="entry name" value="Homeodomain-like"/>
    <property type="match status" value="1"/>
</dbReference>
<dbReference type="PANTHER" id="PTHR30055:SF226">
    <property type="entry name" value="HTH-TYPE TRANSCRIPTIONAL REGULATOR PKSA"/>
    <property type="match status" value="1"/>
</dbReference>
<dbReference type="SUPFAM" id="SSF48498">
    <property type="entry name" value="Tetracyclin repressor-like, C-terminal domain"/>
    <property type="match status" value="1"/>
</dbReference>
<evidence type="ECO:0000256" key="2">
    <source>
        <dbReference type="PROSITE-ProRule" id="PRU00335"/>
    </source>
</evidence>
<evidence type="ECO:0000256" key="1">
    <source>
        <dbReference type="ARBA" id="ARBA00023125"/>
    </source>
</evidence>
<dbReference type="InterPro" id="IPR001647">
    <property type="entry name" value="HTH_TetR"/>
</dbReference>
<dbReference type="InterPro" id="IPR041474">
    <property type="entry name" value="NicS_C"/>
</dbReference>
<dbReference type="OrthoDB" id="3186364at2"/>
<dbReference type="GO" id="GO:0000976">
    <property type="term" value="F:transcription cis-regulatory region binding"/>
    <property type="evidence" value="ECO:0007669"/>
    <property type="project" value="TreeGrafter"/>
</dbReference>
<evidence type="ECO:0000259" key="3">
    <source>
        <dbReference type="PROSITE" id="PS50977"/>
    </source>
</evidence>
<feature type="domain" description="HTH tetR-type" evidence="3">
    <location>
        <begin position="10"/>
        <end position="70"/>
    </location>
</feature>
<dbReference type="AlphaFoldDB" id="A0A6C7EG21"/>
<feature type="DNA-binding region" description="H-T-H motif" evidence="2">
    <location>
        <begin position="33"/>
        <end position="52"/>
    </location>
</feature>
<reference evidence="4 5" key="1">
    <citation type="journal article" date="2013" name="Int. J. Syst. Evol. Microbiol.">
        <title>Ilumatobacter nonamiense sp. nov. and Ilumatobacter coccineum sp. nov., isolated from seashore sand.</title>
        <authorList>
            <person name="Matsumoto A."/>
            <person name="Kasai H."/>
            <person name="Matsuo Y."/>
            <person name="Shizuri Y."/>
            <person name="Ichikawa N."/>
            <person name="Fujita N."/>
            <person name="Omura S."/>
            <person name="Takahashi Y."/>
        </authorList>
    </citation>
    <scope>NUCLEOTIDE SEQUENCE [LARGE SCALE GENOMIC DNA]</scope>
    <source>
        <strain evidence="5">NBRC 103263 / KCTC 29153 / YM16-304</strain>
    </source>
</reference>
<name>A0A6C7EG21_ILUCY</name>
<dbReference type="InterPro" id="IPR009057">
    <property type="entry name" value="Homeodomain-like_sf"/>
</dbReference>
<dbReference type="Pfam" id="PF00440">
    <property type="entry name" value="TetR_N"/>
    <property type="match status" value="1"/>
</dbReference>
<dbReference type="GO" id="GO:0003700">
    <property type="term" value="F:DNA-binding transcription factor activity"/>
    <property type="evidence" value="ECO:0007669"/>
    <property type="project" value="TreeGrafter"/>
</dbReference>
<gene>
    <name evidence="4" type="ORF">YM304_26220</name>
</gene>
<protein>
    <submittedName>
        <fullName evidence="4">Putative TetR family transcriptional regulator</fullName>
    </submittedName>
</protein>
<dbReference type="InterPro" id="IPR036271">
    <property type="entry name" value="Tet_transcr_reg_TetR-rel_C_sf"/>
</dbReference>
<keyword evidence="1 2" id="KW-0238">DNA-binding</keyword>
<dbReference type="SUPFAM" id="SSF46689">
    <property type="entry name" value="Homeodomain-like"/>
    <property type="match status" value="1"/>
</dbReference>
<dbReference type="EMBL" id="AP012057">
    <property type="protein sequence ID" value="BAN02936.1"/>
    <property type="molecule type" value="Genomic_DNA"/>
</dbReference>
<evidence type="ECO:0000313" key="4">
    <source>
        <dbReference type="EMBL" id="BAN02936.1"/>
    </source>
</evidence>
<dbReference type="PROSITE" id="PS50977">
    <property type="entry name" value="HTH_TETR_2"/>
    <property type="match status" value="1"/>
</dbReference>